<dbReference type="Proteomes" id="UP000236291">
    <property type="component" value="Unassembled WGS sequence"/>
</dbReference>
<evidence type="ECO:0000313" key="1">
    <source>
        <dbReference type="EMBL" id="PNY13186.1"/>
    </source>
</evidence>
<organism evidence="1 2">
    <name type="scientific">Trifolium pratense</name>
    <name type="common">Red clover</name>
    <dbReference type="NCBI Taxonomy" id="57577"/>
    <lineage>
        <taxon>Eukaryota</taxon>
        <taxon>Viridiplantae</taxon>
        <taxon>Streptophyta</taxon>
        <taxon>Embryophyta</taxon>
        <taxon>Tracheophyta</taxon>
        <taxon>Spermatophyta</taxon>
        <taxon>Magnoliopsida</taxon>
        <taxon>eudicotyledons</taxon>
        <taxon>Gunneridae</taxon>
        <taxon>Pentapetalae</taxon>
        <taxon>rosids</taxon>
        <taxon>fabids</taxon>
        <taxon>Fabales</taxon>
        <taxon>Fabaceae</taxon>
        <taxon>Papilionoideae</taxon>
        <taxon>50 kb inversion clade</taxon>
        <taxon>NPAAA clade</taxon>
        <taxon>Hologalegina</taxon>
        <taxon>IRL clade</taxon>
        <taxon>Trifolieae</taxon>
        <taxon>Trifolium</taxon>
    </lineage>
</organism>
<protein>
    <submittedName>
        <fullName evidence="1">Uncharacterized protein</fullName>
    </submittedName>
</protein>
<reference evidence="1 2" key="1">
    <citation type="journal article" date="2014" name="Am. J. Bot.">
        <title>Genome assembly and annotation for red clover (Trifolium pratense; Fabaceae).</title>
        <authorList>
            <person name="Istvanek J."/>
            <person name="Jaros M."/>
            <person name="Krenek A."/>
            <person name="Repkova J."/>
        </authorList>
    </citation>
    <scope>NUCLEOTIDE SEQUENCE [LARGE SCALE GENOMIC DNA]</scope>
    <source>
        <strain evidence="2">cv. Tatra</strain>
        <tissue evidence="1">Young leaves</tissue>
    </source>
</reference>
<dbReference type="EMBL" id="ASHM01005884">
    <property type="protein sequence ID" value="PNY13186.1"/>
    <property type="molecule type" value="Genomic_DNA"/>
</dbReference>
<accession>A0A2K3PD14</accession>
<comment type="caution">
    <text evidence="1">The sequence shown here is derived from an EMBL/GenBank/DDBJ whole genome shotgun (WGS) entry which is preliminary data.</text>
</comment>
<dbReference type="AlphaFoldDB" id="A0A2K3PD14"/>
<reference evidence="1 2" key="2">
    <citation type="journal article" date="2017" name="Front. Plant Sci.">
        <title>Gene Classification and Mining of Molecular Markers Useful in Red Clover (Trifolium pratense) Breeding.</title>
        <authorList>
            <person name="Istvanek J."/>
            <person name="Dluhosova J."/>
            <person name="Dluhos P."/>
            <person name="Patkova L."/>
            <person name="Nedelnik J."/>
            <person name="Repkova J."/>
        </authorList>
    </citation>
    <scope>NUCLEOTIDE SEQUENCE [LARGE SCALE GENOMIC DNA]</scope>
    <source>
        <strain evidence="2">cv. Tatra</strain>
        <tissue evidence="1">Young leaves</tissue>
    </source>
</reference>
<proteinExistence type="predicted"/>
<evidence type="ECO:0000313" key="2">
    <source>
        <dbReference type="Proteomes" id="UP000236291"/>
    </source>
</evidence>
<sequence>MAHKAQQRVKKSSVMGNAVGPTLFGMRRRHVSVPKKRYGTVLLHAIRLSFGDWVISSTLDCPFSCALYVPAVILGFGSGTPTFNSVKCGAKVFRVKIVKLAKVVYIALSAGPKSFDDVNGHQVAARKGPESHDEQLMFIIPVVGRYNTQTYCDH</sequence>
<name>A0A2K3PD14_TRIPR</name>
<gene>
    <name evidence="1" type="ORF">L195_g009835</name>
</gene>